<dbReference type="EMBL" id="BPVZ01000050">
    <property type="protein sequence ID" value="GKV18371.1"/>
    <property type="molecule type" value="Genomic_DNA"/>
</dbReference>
<evidence type="ECO:0000256" key="1">
    <source>
        <dbReference type="SAM" id="Coils"/>
    </source>
</evidence>
<dbReference type="AlphaFoldDB" id="A0AAV5K5D4"/>
<accession>A0AAV5K5D4</accession>
<evidence type="ECO:0000256" key="2">
    <source>
        <dbReference type="SAM" id="MobiDB-lite"/>
    </source>
</evidence>
<organism evidence="3 4">
    <name type="scientific">Rubroshorea leprosula</name>
    <dbReference type="NCBI Taxonomy" id="152421"/>
    <lineage>
        <taxon>Eukaryota</taxon>
        <taxon>Viridiplantae</taxon>
        <taxon>Streptophyta</taxon>
        <taxon>Embryophyta</taxon>
        <taxon>Tracheophyta</taxon>
        <taxon>Spermatophyta</taxon>
        <taxon>Magnoliopsida</taxon>
        <taxon>eudicotyledons</taxon>
        <taxon>Gunneridae</taxon>
        <taxon>Pentapetalae</taxon>
        <taxon>rosids</taxon>
        <taxon>malvids</taxon>
        <taxon>Malvales</taxon>
        <taxon>Dipterocarpaceae</taxon>
        <taxon>Rubroshorea</taxon>
    </lineage>
</organism>
<feature type="region of interest" description="Disordered" evidence="2">
    <location>
        <begin position="1"/>
        <end position="20"/>
    </location>
</feature>
<feature type="compositionally biased region" description="Low complexity" evidence="2">
    <location>
        <begin position="1"/>
        <end position="13"/>
    </location>
</feature>
<reference evidence="3 4" key="1">
    <citation type="journal article" date="2021" name="Commun. Biol.">
        <title>The genome of Shorea leprosula (Dipterocarpaceae) highlights the ecological relevance of drought in aseasonal tropical rainforests.</title>
        <authorList>
            <person name="Ng K.K.S."/>
            <person name="Kobayashi M.J."/>
            <person name="Fawcett J.A."/>
            <person name="Hatakeyama M."/>
            <person name="Paape T."/>
            <person name="Ng C.H."/>
            <person name="Ang C.C."/>
            <person name="Tnah L.H."/>
            <person name="Lee C.T."/>
            <person name="Nishiyama T."/>
            <person name="Sese J."/>
            <person name="O'Brien M.J."/>
            <person name="Copetti D."/>
            <person name="Mohd Noor M.I."/>
            <person name="Ong R.C."/>
            <person name="Putra M."/>
            <person name="Sireger I.Z."/>
            <person name="Indrioko S."/>
            <person name="Kosugi Y."/>
            <person name="Izuno A."/>
            <person name="Isagi Y."/>
            <person name="Lee S.L."/>
            <person name="Shimizu K.K."/>
        </authorList>
    </citation>
    <scope>NUCLEOTIDE SEQUENCE [LARGE SCALE GENOMIC DNA]</scope>
    <source>
        <strain evidence="3">214</strain>
    </source>
</reference>
<keyword evidence="4" id="KW-1185">Reference proteome</keyword>
<sequence length="168" mass="18766">MEVVESISIPSISDGASASGGQTTESKCECGLAPVLRTALTFQNMGRRFWGCPNFLTGKPCKFFHFIPGDKVIEGRVRDLLLRLKDKQLRFQSENERLKKENADLIKENADLMKERADLIKGNDDLMKENAGLLVENGNLLHENGPFRVSSLAVVASLVVSLYLWRLK</sequence>
<protein>
    <recommendedName>
        <fullName evidence="5">Zinc finger GRF-type domain-containing protein</fullName>
    </recommendedName>
</protein>
<evidence type="ECO:0008006" key="5">
    <source>
        <dbReference type="Google" id="ProtNLM"/>
    </source>
</evidence>
<evidence type="ECO:0000313" key="3">
    <source>
        <dbReference type="EMBL" id="GKV18371.1"/>
    </source>
</evidence>
<dbReference type="Proteomes" id="UP001054252">
    <property type="component" value="Unassembled WGS sequence"/>
</dbReference>
<comment type="caution">
    <text evidence="3">The sequence shown here is derived from an EMBL/GenBank/DDBJ whole genome shotgun (WGS) entry which is preliminary data.</text>
</comment>
<gene>
    <name evidence="3" type="ORF">SLEP1_g28767</name>
</gene>
<name>A0AAV5K5D4_9ROSI</name>
<proteinExistence type="predicted"/>
<evidence type="ECO:0000313" key="4">
    <source>
        <dbReference type="Proteomes" id="UP001054252"/>
    </source>
</evidence>
<keyword evidence="1" id="KW-0175">Coiled coil</keyword>
<feature type="coiled-coil region" evidence="1">
    <location>
        <begin position="81"/>
        <end position="115"/>
    </location>
</feature>